<proteinExistence type="predicted"/>
<reference evidence="1 2" key="1">
    <citation type="submission" date="2019-09" db="EMBL/GenBank/DDBJ databases">
        <title>Draft genome sequencing and comparative genomics of hatchery-associated Vibrios.</title>
        <authorList>
            <person name="Kehlet-Delgado H."/>
            <person name="Mueller R.S."/>
        </authorList>
    </citation>
    <scope>NUCLEOTIDE SEQUENCE [LARGE SCALE GENOMIC DNA]</scope>
    <source>
        <strain evidence="1 2">99-70-13A3</strain>
    </source>
</reference>
<accession>A0A7Y4D7I5</accession>
<name>A0A7Y4D7I5_VIBSP</name>
<dbReference type="AlphaFoldDB" id="A0A7Y4D7I5"/>
<dbReference type="Proteomes" id="UP000519158">
    <property type="component" value="Unassembled WGS sequence"/>
</dbReference>
<protein>
    <submittedName>
        <fullName evidence="1">Uncharacterized protein</fullName>
    </submittedName>
</protein>
<evidence type="ECO:0000313" key="1">
    <source>
        <dbReference type="EMBL" id="NOJ14010.1"/>
    </source>
</evidence>
<dbReference type="RefSeq" id="WP_171329577.1">
    <property type="nucleotide sequence ID" value="NZ_CAWPOP010000004.1"/>
</dbReference>
<dbReference type="EMBL" id="VTXL01000012">
    <property type="protein sequence ID" value="NOJ14010.1"/>
    <property type="molecule type" value="Genomic_DNA"/>
</dbReference>
<evidence type="ECO:0000313" key="2">
    <source>
        <dbReference type="Proteomes" id="UP000519158"/>
    </source>
</evidence>
<gene>
    <name evidence="1" type="ORF">F0234_14700</name>
</gene>
<sequence>MKENTQLEERLTDFLAFCQIYGLTKTKRYAAKNMITLDYEKAMMVFPVKRSALEKFWAGNNMIPDYFITIMKLHTGQIKPLHSVFSDSNVCLTIN</sequence>
<organism evidence="1 2">
    <name type="scientific">Vibrio splendidus</name>
    <dbReference type="NCBI Taxonomy" id="29497"/>
    <lineage>
        <taxon>Bacteria</taxon>
        <taxon>Pseudomonadati</taxon>
        <taxon>Pseudomonadota</taxon>
        <taxon>Gammaproteobacteria</taxon>
        <taxon>Vibrionales</taxon>
        <taxon>Vibrionaceae</taxon>
        <taxon>Vibrio</taxon>
    </lineage>
</organism>
<comment type="caution">
    <text evidence="1">The sequence shown here is derived from an EMBL/GenBank/DDBJ whole genome shotgun (WGS) entry which is preliminary data.</text>
</comment>